<dbReference type="Pfam" id="PF00149">
    <property type="entry name" value="Metallophos"/>
    <property type="match status" value="1"/>
</dbReference>
<dbReference type="PANTHER" id="PTHR16509:SF8">
    <property type="entry name" value="MANGANESE-DEPENDENT ADP-RIBOSE_CDP-ALCOHOL DIPHOSPHATASE"/>
    <property type="match status" value="1"/>
</dbReference>
<dbReference type="AlphaFoldDB" id="A0A376AMD3"/>
<dbReference type="Gene3D" id="3.60.21.10">
    <property type="match status" value="1"/>
</dbReference>
<reference evidence="3" key="1">
    <citation type="submission" date="2018-07" db="EMBL/GenBank/DDBJ databases">
        <authorList>
            <person name="Peiro R."/>
            <person name="Begona"/>
            <person name="Cbmso G."/>
            <person name="Lopez M."/>
            <person name="Gonzalez S."/>
        </authorList>
    </citation>
    <scope>NUCLEOTIDE SEQUENCE [LARGE SCALE GENOMIC DNA]</scope>
</reference>
<dbReference type="GO" id="GO:0030145">
    <property type="term" value="F:manganese ion binding"/>
    <property type="evidence" value="ECO:0007669"/>
    <property type="project" value="TreeGrafter"/>
</dbReference>
<dbReference type="InterPro" id="IPR004843">
    <property type="entry name" value="Calcineurin-like_PHP"/>
</dbReference>
<dbReference type="EMBL" id="UEYP01000007">
    <property type="protein sequence ID" value="SSC68543.1"/>
    <property type="molecule type" value="Genomic_DNA"/>
</dbReference>
<sequence length="293" mass="31973">MSGHPFHDVAQMLPQQSSPLLRFGLIADPQYAPIAPNDRLDRHYAQSLGKLEAAIACFNGEPLDFVVTLGDVIDRDWENFDRVLPLYETLRHTHHILPGNHDFAVAADRLAEVHARLGMPAPYHDFLVNGVRLILTDGNEVSLFAPPLDDPRRVEAAERLAALTAAGAANAQMWNAGMSATQVAWLGERLRQAEAAGERAIVFGHYPLHPASDHNLWGAEEISALIAASPAAIGYFCGHNHAGNYGLLNGTHFVNIKGMVDTFDENAFAIVAVHADRIEITGFGREESRVLAL</sequence>
<evidence type="ECO:0000313" key="2">
    <source>
        <dbReference type="EMBL" id="SSC68543.1"/>
    </source>
</evidence>
<dbReference type="Proteomes" id="UP000254764">
    <property type="component" value="Unassembled WGS sequence"/>
</dbReference>
<gene>
    <name evidence="2" type="ORF">RHIZ70_4251</name>
</gene>
<proteinExistence type="predicted"/>
<dbReference type="GO" id="GO:0008663">
    <property type="term" value="F:2',3'-cyclic-nucleotide 2'-phosphodiesterase activity"/>
    <property type="evidence" value="ECO:0007669"/>
    <property type="project" value="TreeGrafter"/>
</dbReference>
<dbReference type="InterPro" id="IPR029052">
    <property type="entry name" value="Metallo-depent_PP-like"/>
</dbReference>
<dbReference type="GO" id="GO:0047734">
    <property type="term" value="F:CDP-glycerol diphosphatase activity"/>
    <property type="evidence" value="ECO:0007669"/>
    <property type="project" value="TreeGrafter"/>
</dbReference>
<feature type="domain" description="Calcineurin-like phosphoesterase" evidence="1">
    <location>
        <begin position="22"/>
        <end position="242"/>
    </location>
</feature>
<evidence type="ECO:0000313" key="3">
    <source>
        <dbReference type="Proteomes" id="UP000254764"/>
    </source>
</evidence>
<dbReference type="SUPFAM" id="SSF56300">
    <property type="entry name" value="Metallo-dependent phosphatases"/>
    <property type="match status" value="1"/>
</dbReference>
<name>A0A376AMD3_9HYPH</name>
<dbReference type="GO" id="GO:0047631">
    <property type="term" value="F:ADP-ribose diphosphatase activity"/>
    <property type="evidence" value="ECO:0007669"/>
    <property type="project" value="TreeGrafter"/>
</dbReference>
<accession>A0A376AMD3</accession>
<organism evidence="2 3">
    <name type="scientific">Ciceribacter selenitireducens ATCC BAA-1503</name>
    <dbReference type="NCBI Taxonomy" id="1336235"/>
    <lineage>
        <taxon>Bacteria</taxon>
        <taxon>Pseudomonadati</taxon>
        <taxon>Pseudomonadota</taxon>
        <taxon>Alphaproteobacteria</taxon>
        <taxon>Hyphomicrobiales</taxon>
        <taxon>Rhizobiaceae</taxon>
        <taxon>Ciceribacter</taxon>
    </lineage>
</organism>
<dbReference type="STRING" id="1336235.GCA_000518785_04375"/>
<protein>
    <recommendedName>
        <fullName evidence="1">Calcineurin-like phosphoesterase domain-containing protein</fullName>
    </recommendedName>
</protein>
<evidence type="ECO:0000259" key="1">
    <source>
        <dbReference type="Pfam" id="PF00149"/>
    </source>
</evidence>
<dbReference type="PANTHER" id="PTHR16509">
    <property type="match status" value="1"/>
</dbReference>
<keyword evidence="3" id="KW-1185">Reference proteome</keyword>